<evidence type="ECO:0000313" key="7">
    <source>
        <dbReference type="EMBL" id="CAK8681073.1"/>
    </source>
</evidence>
<dbReference type="SMART" id="SM00271">
    <property type="entry name" value="DnaJ"/>
    <property type="match status" value="1"/>
</dbReference>
<dbReference type="Pfam" id="PF13181">
    <property type="entry name" value="TPR_8"/>
    <property type="match status" value="1"/>
</dbReference>
<evidence type="ECO:0000256" key="3">
    <source>
        <dbReference type="SAM" id="MobiDB-lite"/>
    </source>
</evidence>
<keyword evidence="2" id="KW-0863">Zinc-finger</keyword>
<dbReference type="InterPro" id="IPR019734">
    <property type="entry name" value="TPR_rpt"/>
</dbReference>
<dbReference type="InterPro" id="IPR000571">
    <property type="entry name" value="Znf_CCCH"/>
</dbReference>
<sequence length="676" mass="77527">MNLTRKEAYKTLGVPEGTSMDEVKRAYTSIALANHPNQKHSNPATTMVFQEASFAYKRLLQKPNEDFVSLINMLETFQSVFRFRMKTENGYVYFMYNPYTGLPDSDDETSSNRPKRLYRKHTHKGDAFRWNGDTRNFEDVDSDELREMEEKAEKNADELINEEDRAKKKAAKRRQKKLRQREKKRLAKEAQVDVDEEEDREEYAIKLLKDHQQKLLNQDIFMNGKKISNSGKSTTLIHQQSFLPKSASDNSKYRDKDANNRNQAKTYNKEKKSHLNDKINSESGSEEGKSSDSEEPGWDEGSAFFSTAIKNTRTKSKPANKTSPQTEKTSVDIKSAPEQKSEEILSQSRHLALIGSKKAGTGDYSEAVILFTKAISLLNTDCRYFGNRSYCYDRLELYDRALEDANTAISLSSGWPKGYFRKGRALAGLKRYIEAERAFEDVLKIDKQCADAEQELHAVRMRHLLDMGFARELCEVALRKKTTIRGALDELLSGVLAETSLQDVYISDEEDAELFEAELNKELGESKVDEDKKENCDNVDFNSLWIGNMTKRVTEDALVQYFSRFGEVCGVTTMYVRKCAFVNFTASGAARMALEAGETVKICDTLLVIRYPDRAYEQCTSAQNYAAKFQQRECYYWRNQGCHFGSACRFIHVPAHKGIELQRVERTPYRSVMEDI</sequence>
<dbReference type="EMBL" id="CAWYQH010000079">
    <property type="protein sequence ID" value="CAK8681073.1"/>
    <property type="molecule type" value="Genomic_DNA"/>
</dbReference>
<dbReference type="CDD" id="cd00590">
    <property type="entry name" value="RRM_SF"/>
    <property type="match status" value="1"/>
</dbReference>
<dbReference type="InterPro" id="IPR035979">
    <property type="entry name" value="RBD_domain_sf"/>
</dbReference>
<organism evidence="7 8">
    <name type="scientific">Clavelina lepadiformis</name>
    <name type="common">Light-bulb sea squirt</name>
    <name type="synonym">Ascidia lepadiformis</name>
    <dbReference type="NCBI Taxonomy" id="159417"/>
    <lineage>
        <taxon>Eukaryota</taxon>
        <taxon>Metazoa</taxon>
        <taxon>Chordata</taxon>
        <taxon>Tunicata</taxon>
        <taxon>Ascidiacea</taxon>
        <taxon>Aplousobranchia</taxon>
        <taxon>Clavelinidae</taxon>
        <taxon>Clavelina</taxon>
    </lineage>
</organism>
<accession>A0ABP0FPV6</accession>
<dbReference type="PANTHER" id="PTHR47678:SF4">
    <property type="entry name" value="SHOCK PROTEIN 70 (HSP70)-INTERACTING PROTEIN, PUTATIVE-RELATED"/>
    <property type="match status" value="1"/>
</dbReference>
<dbReference type="Pfam" id="PF00076">
    <property type="entry name" value="RRM_1"/>
    <property type="match status" value="1"/>
</dbReference>
<feature type="compositionally biased region" description="Basic and acidic residues" evidence="3">
    <location>
        <begin position="141"/>
        <end position="166"/>
    </location>
</feature>
<dbReference type="CDD" id="cd06257">
    <property type="entry name" value="DnaJ"/>
    <property type="match status" value="1"/>
</dbReference>
<feature type="compositionally biased region" description="Polar residues" evidence="3">
    <location>
        <begin position="319"/>
        <end position="328"/>
    </location>
</feature>
<keyword evidence="2" id="KW-0862">Zinc</keyword>
<gene>
    <name evidence="7" type="ORF">CVLEPA_LOCUS11311</name>
</gene>
<dbReference type="InterPro" id="IPR000504">
    <property type="entry name" value="RRM_dom"/>
</dbReference>
<keyword evidence="2" id="KW-0479">Metal-binding</keyword>
<feature type="compositionally biased region" description="Basic and acidic residues" evidence="3">
    <location>
        <begin position="267"/>
        <end position="292"/>
    </location>
</feature>
<comment type="caution">
    <text evidence="7">The sequence shown here is derived from an EMBL/GenBank/DDBJ whole genome shotgun (WGS) entry which is preliminary data.</text>
</comment>
<dbReference type="PANTHER" id="PTHR47678">
    <property type="entry name" value="TETRATRICOPEPTIDE REPEAT PROTEIN 31"/>
    <property type="match status" value="1"/>
</dbReference>
<dbReference type="PROSITE" id="PS50076">
    <property type="entry name" value="DNAJ_2"/>
    <property type="match status" value="1"/>
</dbReference>
<proteinExistence type="predicted"/>
<feature type="compositionally biased region" description="Polar residues" evidence="3">
    <location>
        <begin position="240"/>
        <end position="250"/>
    </location>
</feature>
<evidence type="ECO:0000313" key="8">
    <source>
        <dbReference type="Proteomes" id="UP001642483"/>
    </source>
</evidence>
<feature type="compositionally biased region" description="Basic and acidic residues" evidence="3">
    <location>
        <begin position="329"/>
        <end position="343"/>
    </location>
</feature>
<dbReference type="InterPro" id="IPR001623">
    <property type="entry name" value="DnaJ_domain"/>
</dbReference>
<dbReference type="SUPFAM" id="SSF54928">
    <property type="entry name" value="RNA-binding domain, RBD"/>
    <property type="match status" value="1"/>
</dbReference>
<feature type="compositionally biased region" description="Basic residues" evidence="3">
    <location>
        <begin position="167"/>
        <end position="186"/>
    </location>
</feature>
<reference evidence="7 8" key="1">
    <citation type="submission" date="2024-02" db="EMBL/GenBank/DDBJ databases">
        <authorList>
            <person name="Daric V."/>
            <person name="Darras S."/>
        </authorList>
    </citation>
    <scope>NUCLEOTIDE SEQUENCE [LARGE SCALE GENOMIC DNA]</scope>
</reference>
<dbReference type="SMART" id="SM00360">
    <property type="entry name" value="RRM"/>
    <property type="match status" value="1"/>
</dbReference>
<dbReference type="Gene3D" id="1.10.287.110">
    <property type="entry name" value="DnaJ domain"/>
    <property type="match status" value="1"/>
</dbReference>
<feature type="domain" description="J" evidence="4">
    <location>
        <begin position="7"/>
        <end position="64"/>
    </location>
</feature>
<dbReference type="SUPFAM" id="SSF48452">
    <property type="entry name" value="TPR-like"/>
    <property type="match status" value="1"/>
</dbReference>
<name>A0ABP0FPV6_CLALP</name>
<dbReference type="Gene3D" id="1.25.40.10">
    <property type="entry name" value="Tetratricopeptide repeat domain"/>
    <property type="match status" value="1"/>
</dbReference>
<feature type="domain" description="RRM" evidence="5">
    <location>
        <begin position="542"/>
        <end position="614"/>
    </location>
</feature>
<dbReference type="InterPro" id="IPR011990">
    <property type="entry name" value="TPR-like_helical_dom_sf"/>
</dbReference>
<evidence type="ECO:0000256" key="1">
    <source>
        <dbReference type="PROSITE-ProRule" id="PRU00176"/>
    </source>
</evidence>
<dbReference type="PROSITE" id="PS50102">
    <property type="entry name" value="RRM"/>
    <property type="match status" value="1"/>
</dbReference>
<dbReference type="Gene3D" id="3.30.70.330">
    <property type="match status" value="1"/>
</dbReference>
<dbReference type="Pfam" id="PF00226">
    <property type="entry name" value="DnaJ"/>
    <property type="match status" value="1"/>
</dbReference>
<keyword evidence="1" id="KW-0694">RNA-binding</keyword>
<evidence type="ECO:0000259" key="4">
    <source>
        <dbReference type="PROSITE" id="PS50076"/>
    </source>
</evidence>
<evidence type="ECO:0000256" key="2">
    <source>
        <dbReference type="PROSITE-ProRule" id="PRU00723"/>
    </source>
</evidence>
<dbReference type="SMART" id="SM00028">
    <property type="entry name" value="TPR"/>
    <property type="match status" value="3"/>
</dbReference>
<feature type="region of interest" description="Disordered" evidence="3">
    <location>
        <begin position="141"/>
        <end position="199"/>
    </location>
</feature>
<keyword evidence="8" id="KW-1185">Reference proteome</keyword>
<dbReference type="SUPFAM" id="SSF46565">
    <property type="entry name" value="Chaperone J-domain"/>
    <property type="match status" value="1"/>
</dbReference>
<dbReference type="PROSITE" id="PS50103">
    <property type="entry name" value="ZF_C3H1"/>
    <property type="match status" value="1"/>
</dbReference>
<dbReference type="InterPro" id="IPR036869">
    <property type="entry name" value="J_dom_sf"/>
</dbReference>
<evidence type="ECO:0000259" key="6">
    <source>
        <dbReference type="PROSITE" id="PS50103"/>
    </source>
</evidence>
<dbReference type="InterPro" id="IPR012677">
    <property type="entry name" value="Nucleotide-bd_a/b_plait_sf"/>
</dbReference>
<feature type="region of interest" description="Disordered" evidence="3">
    <location>
        <begin position="310"/>
        <end position="344"/>
    </location>
</feature>
<evidence type="ECO:0000259" key="5">
    <source>
        <dbReference type="PROSITE" id="PS50102"/>
    </source>
</evidence>
<dbReference type="Proteomes" id="UP001642483">
    <property type="component" value="Unassembled WGS sequence"/>
</dbReference>
<feature type="zinc finger region" description="C3H1-type" evidence="2">
    <location>
        <begin position="628"/>
        <end position="655"/>
    </location>
</feature>
<feature type="domain" description="C3H1-type" evidence="6">
    <location>
        <begin position="628"/>
        <end position="655"/>
    </location>
</feature>
<protein>
    <submittedName>
        <fullName evidence="7">Uncharacterized protein</fullName>
    </submittedName>
</protein>
<feature type="region of interest" description="Disordered" evidence="3">
    <location>
        <begin position="240"/>
        <end position="298"/>
    </location>
</feature>